<evidence type="ECO:0000313" key="11">
    <source>
        <dbReference type="Proteomes" id="UP000000591"/>
    </source>
</evidence>
<dbReference type="GO" id="GO:0000139">
    <property type="term" value="C:Golgi membrane"/>
    <property type="evidence" value="ECO:0007669"/>
    <property type="project" value="UniProtKB-SubCell"/>
</dbReference>
<dbReference type="GO" id="GO:0006891">
    <property type="term" value="P:intra-Golgi vesicle-mediated transport"/>
    <property type="evidence" value="ECO:0000318"/>
    <property type="project" value="GO_Central"/>
</dbReference>
<dbReference type="InParanoid" id="Q756V4"/>
<dbReference type="Proteomes" id="UP000000591">
    <property type="component" value="Chromosome V"/>
</dbReference>
<dbReference type="OMA" id="CLQLVYC"/>
<proteinExistence type="inferred from homology"/>
<dbReference type="GO" id="GO:0032258">
    <property type="term" value="P:cytoplasm to vacuole targeting by the Cvt pathway"/>
    <property type="evidence" value="ECO:0000318"/>
    <property type="project" value="GO_Central"/>
</dbReference>
<dbReference type="EMBL" id="AE016818">
    <property type="protein sequence ID" value="AAS52830.2"/>
    <property type="molecule type" value="Genomic_DNA"/>
</dbReference>
<comment type="similarity">
    <text evidence="2">Belongs to the COG8 family.</text>
</comment>
<keyword evidence="11" id="KW-1185">Reference proteome</keyword>
<evidence type="ECO:0000256" key="2">
    <source>
        <dbReference type="ARBA" id="ARBA00006419"/>
    </source>
</evidence>
<dbReference type="OrthoDB" id="1661054at2759"/>
<evidence type="ECO:0000256" key="3">
    <source>
        <dbReference type="ARBA" id="ARBA00020983"/>
    </source>
</evidence>
<evidence type="ECO:0000256" key="1">
    <source>
        <dbReference type="ARBA" id="ARBA00004395"/>
    </source>
</evidence>
<gene>
    <name evidence="10" type="ORF">AGOS_AER147W</name>
</gene>
<dbReference type="STRING" id="284811.Q756V4"/>
<organism evidence="10 11">
    <name type="scientific">Eremothecium gossypii (strain ATCC 10895 / CBS 109.51 / FGSC 9923 / NRRL Y-1056)</name>
    <name type="common">Yeast</name>
    <name type="synonym">Ashbya gossypii</name>
    <dbReference type="NCBI Taxonomy" id="284811"/>
    <lineage>
        <taxon>Eukaryota</taxon>
        <taxon>Fungi</taxon>
        <taxon>Dikarya</taxon>
        <taxon>Ascomycota</taxon>
        <taxon>Saccharomycotina</taxon>
        <taxon>Saccharomycetes</taxon>
        <taxon>Saccharomycetales</taxon>
        <taxon>Saccharomycetaceae</taxon>
        <taxon>Eremothecium</taxon>
    </lineage>
</organism>
<feature type="compositionally biased region" description="Basic residues" evidence="9">
    <location>
        <begin position="46"/>
        <end position="58"/>
    </location>
</feature>
<keyword evidence="4" id="KW-0813">Transport</keyword>
<keyword evidence="7" id="KW-0472">Membrane</keyword>
<reference evidence="10 11" key="1">
    <citation type="journal article" date="2004" name="Science">
        <title>The Ashbya gossypii genome as a tool for mapping the ancient Saccharomyces cerevisiae genome.</title>
        <authorList>
            <person name="Dietrich F.S."/>
            <person name="Voegeli S."/>
            <person name="Brachat S."/>
            <person name="Lerch A."/>
            <person name="Gates K."/>
            <person name="Steiner S."/>
            <person name="Mohr C."/>
            <person name="Pohlmann R."/>
            <person name="Luedi P."/>
            <person name="Choi S."/>
            <person name="Wing R.A."/>
            <person name="Flavier A."/>
            <person name="Gaffney T.D."/>
            <person name="Philippsen P."/>
        </authorList>
    </citation>
    <scope>NUCLEOTIDE SEQUENCE [LARGE SCALE GENOMIC DNA]</scope>
    <source>
        <strain evidence="11">ATCC 10895 / CBS 109.51 / FGSC 9923 / NRRL Y-1056</strain>
    </source>
</reference>
<dbReference type="GeneID" id="4621212"/>
<dbReference type="FunCoup" id="Q756V4">
    <property type="interactions" value="68"/>
</dbReference>
<comment type="subcellular location">
    <subcellularLocation>
        <location evidence="1">Golgi apparatus membrane</location>
        <topology evidence="1">Peripheral membrane protein</topology>
    </subcellularLocation>
</comment>
<evidence type="ECO:0000256" key="4">
    <source>
        <dbReference type="ARBA" id="ARBA00022448"/>
    </source>
</evidence>
<evidence type="ECO:0000256" key="9">
    <source>
        <dbReference type="SAM" id="MobiDB-lite"/>
    </source>
</evidence>
<dbReference type="PANTHER" id="PTHR21311:SF0">
    <property type="entry name" value="CONSERVED OLIGOMERIC GOLGI COMPLEX SUBUNIT 8"/>
    <property type="match status" value="1"/>
</dbReference>
<dbReference type="RefSeq" id="NP_985006.2">
    <property type="nucleotide sequence ID" value="NM_210360.2"/>
</dbReference>
<dbReference type="PANTHER" id="PTHR21311">
    <property type="entry name" value="CONSERVED OLIGOMERIC GOLGI COMPLEX COMPONENT 8"/>
    <property type="match status" value="1"/>
</dbReference>
<evidence type="ECO:0000256" key="7">
    <source>
        <dbReference type="ARBA" id="ARBA00023136"/>
    </source>
</evidence>
<evidence type="ECO:0000256" key="6">
    <source>
        <dbReference type="ARBA" id="ARBA00023034"/>
    </source>
</evidence>
<feature type="region of interest" description="Disordered" evidence="9">
    <location>
        <begin position="45"/>
        <end position="69"/>
    </location>
</feature>
<evidence type="ECO:0000256" key="8">
    <source>
        <dbReference type="ARBA" id="ARBA00031347"/>
    </source>
</evidence>
<reference evidence="11" key="2">
    <citation type="journal article" date="2013" name="G3 (Bethesda)">
        <title>Genomes of Ashbya fungi isolated from insects reveal four mating-type loci, numerous translocations, lack of transposons, and distinct gene duplications.</title>
        <authorList>
            <person name="Dietrich F.S."/>
            <person name="Voegeli S."/>
            <person name="Kuo S."/>
            <person name="Philippsen P."/>
        </authorList>
    </citation>
    <scope>GENOME REANNOTATION</scope>
    <source>
        <strain evidence="11">ATCC 10895 / CBS 109.51 / FGSC 9923 / NRRL Y-1056</strain>
    </source>
</reference>
<dbReference type="eggNOG" id="KOG2069">
    <property type="taxonomic scope" value="Eukaryota"/>
</dbReference>
<evidence type="ECO:0000256" key="5">
    <source>
        <dbReference type="ARBA" id="ARBA00022927"/>
    </source>
</evidence>
<name>Q756V4_EREGS</name>
<accession>Q756V4</accession>
<keyword evidence="5" id="KW-0653">Protein transport</keyword>
<dbReference type="Pfam" id="PF04124">
    <property type="entry name" value="Dor1"/>
    <property type="match status" value="1"/>
</dbReference>
<sequence length="479" mass="52191">MPANGARSPGSWSWHSGPLYPLPGPTGPQLSPFLPCTASALGRSSRPARKVCRNHHHSPAGSAAEEKDSKMDLAVRDVLGDVNSYPKAADALVREVLTERRSYDGYFVSQAVAGSIVEDIAETEAAIAGLERQLRERLLAQKRQLVAELRGSDVLEELAGISREIEQLWELDSGRAGKPADESLEDVEAPEEAEDAFHASLRRLRTEGRSGADDGLGVVLGNLGRVCGLLEVPALVSTCIRTGYYQEALMCHGYVRSLQHKFPGVELVARIAAAVQADISQTMLQGLSRLLTTALTINAMKKITDYLASIDPFQDAPSALQQLFLSARFRFIAGEIDSYAAAPDVSDAVREMLLKRKIECVREHVYGNLVVFNSRFVPDTRPIAIGLFGAPATPLPTSPLLLHFVDRCCTHLVRQLPAHMPFVAPDSVCLQLVYCSFRLADLNPNFHHLFMNALLASGAFSRAELDAALAKRLELVATY</sequence>
<dbReference type="KEGG" id="ago:AGOS_AER147W"/>
<dbReference type="AlphaFoldDB" id="Q756V4"/>
<dbReference type="HOGENOM" id="CLU_031416_0_0_1"/>
<protein>
    <recommendedName>
        <fullName evidence="3">Conserved oligomeric Golgi complex subunit 8</fullName>
    </recommendedName>
    <alternativeName>
        <fullName evidence="8">Component of oligomeric Golgi complex 8</fullName>
    </alternativeName>
</protein>
<dbReference type="InterPro" id="IPR007255">
    <property type="entry name" value="COG8"/>
</dbReference>
<evidence type="ECO:0000313" key="10">
    <source>
        <dbReference type="EMBL" id="AAS52830.2"/>
    </source>
</evidence>
<dbReference type="GO" id="GO:0017119">
    <property type="term" value="C:Golgi transport complex"/>
    <property type="evidence" value="ECO:0000318"/>
    <property type="project" value="GO_Central"/>
</dbReference>
<keyword evidence="6" id="KW-0333">Golgi apparatus</keyword>